<keyword evidence="3" id="KW-0732">Signal</keyword>
<dbReference type="Gene3D" id="3.40.50.200">
    <property type="entry name" value="Peptidase S8/S53 domain"/>
    <property type="match status" value="1"/>
</dbReference>
<comment type="similarity">
    <text evidence="1 6">Belongs to the peptidase S8 family.</text>
</comment>
<dbReference type="Pfam" id="PF07705">
    <property type="entry name" value="CARDB"/>
    <property type="match status" value="1"/>
</dbReference>
<evidence type="ECO:0000256" key="1">
    <source>
        <dbReference type="ARBA" id="ARBA00011073"/>
    </source>
</evidence>
<dbReference type="Pfam" id="PF00082">
    <property type="entry name" value="Peptidase_S8"/>
    <property type="match status" value="1"/>
</dbReference>
<feature type="region of interest" description="Disordered" evidence="7">
    <location>
        <begin position="430"/>
        <end position="459"/>
    </location>
</feature>
<name>A0A0S2TDV0_9GAMM</name>
<dbReference type="GO" id="GO:0004252">
    <property type="term" value="F:serine-type endopeptidase activity"/>
    <property type="evidence" value="ECO:0007669"/>
    <property type="project" value="UniProtKB-UniRule"/>
</dbReference>
<feature type="domain" description="CARDB" evidence="9">
    <location>
        <begin position="285"/>
        <end position="391"/>
    </location>
</feature>
<evidence type="ECO:0000259" key="9">
    <source>
        <dbReference type="Pfam" id="PF07705"/>
    </source>
</evidence>
<dbReference type="InterPro" id="IPR003367">
    <property type="entry name" value="Thrombospondin_3-like_rpt"/>
</dbReference>
<feature type="compositionally biased region" description="Polar residues" evidence="7">
    <location>
        <begin position="826"/>
        <end position="840"/>
    </location>
</feature>
<reference evidence="10" key="1">
    <citation type="submission" date="2015-10" db="EMBL/GenBank/DDBJ databases">
        <title>Description of Candidatus Tenderia electrophaga gen. nov, sp. nov., an Uncultivated Electroautotroph from a Biocathode Enrichment.</title>
        <authorList>
            <person name="Eddie B.J."/>
            <person name="Malanoski A.P."/>
            <person name="Wang Z."/>
            <person name="Hall R.J."/>
            <person name="Oh S.D."/>
            <person name="Heiner C."/>
            <person name="Lin B."/>
            <person name="Strycharz-Glaven S.M."/>
        </authorList>
    </citation>
    <scope>NUCLEOTIDE SEQUENCE [LARGE SCALE GENOMIC DNA]</scope>
    <source>
        <strain evidence="10">NRL1</strain>
    </source>
</reference>
<dbReference type="InterPro" id="IPR000209">
    <property type="entry name" value="Peptidase_S8/S53_dom"/>
</dbReference>
<keyword evidence="4 6" id="KW-0378">Hydrolase</keyword>
<dbReference type="EMBL" id="CP013099">
    <property type="protein sequence ID" value="ALP53284.1"/>
    <property type="molecule type" value="Genomic_DNA"/>
</dbReference>
<dbReference type="Gene3D" id="2.60.120.380">
    <property type="match status" value="1"/>
</dbReference>
<dbReference type="InterPro" id="IPR050131">
    <property type="entry name" value="Peptidase_S8_subtilisin-like"/>
</dbReference>
<keyword evidence="11" id="KW-1185">Reference proteome</keyword>
<protein>
    <recommendedName>
        <fullName evidence="12">Peptidase S8/S53 domain-containing protein</fullName>
    </recommendedName>
</protein>
<dbReference type="GO" id="GO:0006508">
    <property type="term" value="P:proteolysis"/>
    <property type="evidence" value="ECO:0007669"/>
    <property type="project" value="UniProtKB-KW"/>
</dbReference>
<evidence type="ECO:0000256" key="6">
    <source>
        <dbReference type="PROSITE-ProRule" id="PRU01240"/>
    </source>
</evidence>
<feature type="active site" description="Charge relay system" evidence="6">
    <location>
        <position position="637"/>
    </location>
</feature>
<dbReference type="PANTHER" id="PTHR43806:SF11">
    <property type="entry name" value="CEREVISIN-RELATED"/>
    <property type="match status" value="1"/>
</dbReference>
<dbReference type="PROSITE" id="PS51892">
    <property type="entry name" value="SUBTILASE"/>
    <property type="match status" value="1"/>
</dbReference>
<dbReference type="Pfam" id="PF02412">
    <property type="entry name" value="TSP_3"/>
    <property type="match status" value="1"/>
</dbReference>
<dbReference type="SUPFAM" id="SSF103647">
    <property type="entry name" value="TSP type-3 repeat"/>
    <property type="match status" value="1"/>
</dbReference>
<dbReference type="GO" id="GO:0007155">
    <property type="term" value="P:cell adhesion"/>
    <property type="evidence" value="ECO:0007669"/>
    <property type="project" value="InterPro"/>
</dbReference>
<feature type="region of interest" description="Disordered" evidence="7">
    <location>
        <begin position="805"/>
        <end position="840"/>
    </location>
</feature>
<evidence type="ECO:0000256" key="3">
    <source>
        <dbReference type="ARBA" id="ARBA00022729"/>
    </source>
</evidence>
<feature type="active site" description="Charge relay system" evidence="6">
    <location>
        <position position="683"/>
    </location>
</feature>
<evidence type="ECO:0008006" key="12">
    <source>
        <dbReference type="Google" id="ProtNLM"/>
    </source>
</evidence>
<dbReference type="InterPro" id="IPR011635">
    <property type="entry name" value="CARDB"/>
</dbReference>
<evidence type="ECO:0000256" key="2">
    <source>
        <dbReference type="ARBA" id="ARBA00022670"/>
    </source>
</evidence>
<dbReference type="PRINTS" id="PR00723">
    <property type="entry name" value="SUBTILISIN"/>
</dbReference>
<feature type="domain" description="Peptidase S8/S53" evidence="8">
    <location>
        <begin position="630"/>
        <end position="881"/>
    </location>
</feature>
<dbReference type="InterPro" id="IPR036852">
    <property type="entry name" value="Peptidase_S8/S53_dom_sf"/>
</dbReference>
<feature type="compositionally biased region" description="Polar residues" evidence="7">
    <location>
        <begin position="805"/>
        <end position="814"/>
    </location>
</feature>
<organism evidence="10 11">
    <name type="scientific">Candidatus Tenderia electrophaga</name>
    <dbReference type="NCBI Taxonomy" id="1748243"/>
    <lineage>
        <taxon>Bacteria</taxon>
        <taxon>Pseudomonadati</taxon>
        <taxon>Pseudomonadota</taxon>
        <taxon>Gammaproteobacteria</taxon>
        <taxon>Candidatus Tenderiales</taxon>
        <taxon>Candidatus Tenderiaceae</taxon>
        <taxon>Candidatus Tenderia</taxon>
    </lineage>
</organism>
<dbReference type="Proteomes" id="UP000055136">
    <property type="component" value="Chromosome"/>
</dbReference>
<evidence type="ECO:0000256" key="4">
    <source>
        <dbReference type="ARBA" id="ARBA00022801"/>
    </source>
</evidence>
<evidence type="ECO:0000259" key="8">
    <source>
        <dbReference type="Pfam" id="PF00082"/>
    </source>
</evidence>
<dbReference type="GO" id="GO:0005509">
    <property type="term" value="F:calcium ion binding"/>
    <property type="evidence" value="ECO:0007669"/>
    <property type="project" value="InterPro"/>
</dbReference>
<evidence type="ECO:0000313" key="11">
    <source>
        <dbReference type="Proteomes" id="UP000055136"/>
    </source>
</evidence>
<evidence type="ECO:0000256" key="5">
    <source>
        <dbReference type="ARBA" id="ARBA00022825"/>
    </source>
</evidence>
<dbReference type="InterPro" id="IPR013783">
    <property type="entry name" value="Ig-like_fold"/>
</dbReference>
<sequence length="1010" mass="105523">MLAGCFHGGDAPAVAQSDQDQIQPTAQTGVVRSVILIDAVALAQIGEDLGAVRVDVTRGASLVDSKTIALESSAEGGVRGDAFFALNPGDYNVLATLLSTEGGALQGCSPGNGFASVQANQTTEINVNIFCNGGETGGLDVIVGVSQRPVIDDLLIRPSKFALTCNRIGLQVVVAGDGSDLTYDWSIQNGDSANFFINATGARAYFAAEAAMSYSAMLSISDSTGESTSLSFPLHISAGDISACLQQDSDDDTIPNVVDNCPSTPNPGQEDADNDGIGDACANAADLVITRGGMTPHPGVAGESLSLHAVVMNRGGAASPPTTLRGCARRDNTFCSADSAVPGLAPGEQTTVNATVAGDATLTRDSDQPYYFVATVDPGGNVPESMEDNNDAVLNPLFVVVPFIPDPLVAEDHDDIFVFQDARIIATERVSYPNGAPGDRSAPDPEEKAGVEEDPPSGALAAKVDPLLREEMANLSGSDMIQAVLLLEDRFPMRPLPELIRGLSRYSERNLPLFARRQAAFEGLRRARLNAQVELLTNLVGRTQPQPGGSNVPLGGIRLQEFLNLSGALVVELSVDMVNVLADFDEVLHINSVNQSGEYLDDGITTNDIIDARQQLRTDPYFNAGAEGGGFYFGVIDSGARISHTNFNSPDQIDFWRDCFHTTSVTCQDTGDPGWAPGDGVNHGTKVMGIINSNSNLGGNWRGVADTTADSWDVTDDGGAAPSCLAVQRALNAAALVSDKVVTASLSCGSDFTDATAQAADAAYDAGMLVFFANGNGGPGSGTVSAPGGAHKVIGVGAFDVSSGNQYAGQSRGPTSDGRIKPDLQMPTNTESTSNAGNTSQGTICCTSGATPYASSTALLLTDWFGNFLTAPGKIYAMLLNYGENRFGQIDNTEGVGPVELGTGGVHWSGARTLNASGQNSYVNFTVPAGTEDLRAAIWWPEGAAEAHDDIDLRVEHPPGTPVQSSISINSVFEHVIVSNPAAGDWRIRIRGFDVDSGPQTVYYAIRRGP</sequence>
<keyword evidence="2 6" id="KW-0645">Protease</keyword>
<dbReference type="AlphaFoldDB" id="A0A0S2TDV0"/>
<gene>
    <name evidence="10" type="ORF">Tel_09010</name>
</gene>
<evidence type="ECO:0000313" key="10">
    <source>
        <dbReference type="EMBL" id="ALP53284.1"/>
    </source>
</evidence>
<dbReference type="STRING" id="1748243.Tel_09010"/>
<dbReference type="InterPro" id="IPR028974">
    <property type="entry name" value="TSP_type-3_rpt"/>
</dbReference>
<proteinExistence type="inferred from homology"/>
<dbReference type="InterPro" id="IPR015500">
    <property type="entry name" value="Peptidase_S8_subtilisin-rel"/>
</dbReference>
<dbReference type="Gene3D" id="4.10.1080.10">
    <property type="entry name" value="TSP type-3 repeat"/>
    <property type="match status" value="1"/>
</dbReference>
<accession>A0A0S2TDV0</accession>
<dbReference type="SUPFAM" id="SSF52743">
    <property type="entry name" value="Subtilisin-like"/>
    <property type="match status" value="1"/>
</dbReference>
<dbReference type="KEGG" id="tee:Tel_09010"/>
<dbReference type="PANTHER" id="PTHR43806">
    <property type="entry name" value="PEPTIDASE S8"/>
    <property type="match status" value="1"/>
</dbReference>
<dbReference type="Gene3D" id="2.60.40.10">
    <property type="entry name" value="Immunoglobulins"/>
    <property type="match status" value="1"/>
</dbReference>
<evidence type="ECO:0000256" key="7">
    <source>
        <dbReference type="SAM" id="MobiDB-lite"/>
    </source>
</evidence>
<keyword evidence="5 6" id="KW-0720">Serine protease</keyword>
<feature type="active site" description="Charge relay system" evidence="6">
    <location>
        <position position="848"/>
    </location>
</feature>
<feature type="compositionally biased region" description="Basic and acidic residues" evidence="7">
    <location>
        <begin position="441"/>
        <end position="451"/>
    </location>
</feature>